<comment type="caution">
    <text evidence="2">The sequence shown here is derived from an EMBL/GenBank/DDBJ whole genome shotgun (WGS) entry which is preliminary data.</text>
</comment>
<evidence type="ECO:0000313" key="3">
    <source>
        <dbReference type="Proteomes" id="UP000703893"/>
    </source>
</evidence>
<feature type="non-terminal residue" evidence="2">
    <location>
        <position position="530"/>
    </location>
</feature>
<name>A0A937X5H6_9BACT</name>
<evidence type="ECO:0000259" key="1">
    <source>
        <dbReference type="PROSITE" id="PS50106"/>
    </source>
</evidence>
<dbReference type="InterPro" id="IPR040756">
    <property type="entry name" value="Peptidase_M61_N"/>
</dbReference>
<reference evidence="2 3" key="1">
    <citation type="submission" date="2019-03" db="EMBL/GenBank/DDBJ databases">
        <title>Lake Tanganyika Metagenome-Assembled Genomes (MAGs).</title>
        <authorList>
            <person name="Tran P."/>
        </authorList>
    </citation>
    <scope>NUCLEOTIDE SEQUENCE [LARGE SCALE GENOMIC DNA]</scope>
    <source>
        <strain evidence="2">K_DeepCast_65m_m2_236</strain>
    </source>
</reference>
<accession>A0A937X5H6</accession>
<dbReference type="InterPro" id="IPR036034">
    <property type="entry name" value="PDZ_sf"/>
</dbReference>
<dbReference type="Pfam" id="PF13180">
    <property type="entry name" value="PDZ_2"/>
    <property type="match status" value="1"/>
</dbReference>
<dbReference type="EMBL" id="VGJX01000894">
    <property type="protein sequence ID" value="MBM3276173.1"/>
    <property type="molecule type" value="Genomic_DNA"/>
</dbReference>
<dbReference type="InterPro" id="IPR027268">
    <property type="entry name" value="Peptidase_M4/M1_CTD_sf"/>
</dbReference>
<dbReference type="Gene3D" id="2.60.40.3650">
    <property type="match status" value="1"/>
</dbReference>
<dbReference type="SUPFAM" id="SSF50156">
    <property type="entry name" value="PDZ domain-like"/>
    <property type="match status" value="1"/>
</dbReference>
<protein>
    <submittedName>
        <fullName evidence="2">M61 family metallopeptidase</fullName>
    </submittedName>
</protein>
<dbReference type="InterPro" id="IPR001478">
    <property type="entry name" value="PDZ"/>
</dbReference>
<dbReference type="Pfam" id="PF05299">
    <property type="entry name" value="Peptidase_M61"/>
    <property type="match status" value="1"/>
</dbReference>
<dbReference type="PROSITE" id="PS50106">
    <property type="entry name" value="PDZ"/>
    <property type="match status" value="1"/>
</dbReference>
<evidence type="ECO:0000313" key="2">
    <source>
        <dbReference type="EMBL" id="MBM3276173.1"/>
    </source>
</evidence>
<dbReference type="AlphaFoldDB" id="A0A937X5H6"/>
<dbReference type="PIRSF" id="PIRSF016493">
    <property type="entry name" value="Glycyl_aminpptds"/>
    <property type="match status" value="1"/>
</dbReference>
<organism evidence="2 3">
    <name type="scientific">Candidatus Tanganyikabacteria bacterium</name>
    <dbReference type="NCBI Taxonomy" id="2961651"/>
    <lineage>
        <taxon>Bacteria</taxon>
        <taxon>Bacillati</taxon>
        <taxon>Candidatus Sericytochromatia</taxon>
        <taxon>Candidatus Tanganyikabacteria</taxon>
    </lineage>
</organism>
<dbReference type="InterPro" id="IPR007963">
    <property type="entry name" value="Peptidase_M61_catalytic"/>
</dbReference>
<dbReference type="Pfam" id="PF17899">
    <property type="entry name" value="Peptidase_M61_N"/>
    <property type="match status" value="1"/>
</dbReference>
<sequence length="530" mass="58942">MQQAIAYRLRIDRPHTHRLTVEITVPPLQGPVDLAVPAWTPGAYKVVDHARNVRRVAAADPDGIPLRLERRDLHTWRLHGPERGATVSYEVFADKLMIHQAQLNADHAFLNGGPIWMCVKQARHWPITVELRVPDDWKIATALPAVSQDKWLARDYDELLDSPIEAGPFGLRKVTEAAVDWEIVWHDLVGGPVEGTPELLDKVADGVTRLGKAAVRLLGPAPFERYVCFFHESVEPGYLNGLEHVGSLVMQGPLEAGTRPDGFFCMVAHEIVHAWNGRRLSPQGMGRGCDYWRPAHTTALWLLEGGTEYYANVLCLRSGMHDQTTFYQNIAELITGYERTPGRLVTTLEEASFITWNFGDDRWNGAINYYLKGALTCWALDAEIRDRTDGERSLDDVIRALWERYGDHTEYLPEAVEDLASEIAGSDLSAFFDRFLRSVEPIDWDGVASKMGLELRRREVATLGLRASGQSGGLKVEHIDAFGPAEDAGMQVGDVIVTIGGKKAAERMLSTVRLGNKAGDTVKIAALRGD</sequence>
<dbReference type="Gene3D" id="1.10.390.10">
    <property type="entry name" value="Neutral Protease Domain 2"/>
    <property type="match status" value="1"/>
</dbReference>
<dbReference type="Proteomes" id="UP000703893">
    <property type="component" value="Unassembled WGS sequence"/>
</dbReference>
<gene>
    <name evidence="2" type="ORF">FJZ00_13550</name>
</gene>
<proteinExistence type="predicted"/>
<dbReference type="InterPro" id="IPR024191">
    <property type="entry name" value="Peptidase_M61"/>
</dbReference>
<dbReference type="SMART" id="SM00228">
    <property type="entry name" value="PDZ"/>
    <property type="match status" value="1"/>
</dbReference>
<feature type="domain" description="PDZ" evidence="1">
    <location>
        <begin position="452"/>
        <end position="530"/>
    </location>
</feature>
<dbReference type="SUPFAM" id="SSF55486">
    <property type="entry name" value="Metalloproteases ('zincins'), catalytic domain"/>
    <property type="match status" value="1"/>
</dbReference>
<dbReference type="Gene3D" id="2.30.42.10">
    <property type="match status" value="1"/>
</dbReference>